<dbReference type="SUPFAM" id="SSF48208">
    <property type="entry name" value="Six-hairpin glycosidases"/>
    <property type="match status" value="1"/>
</dbReference>
<dbReference type="InterPro" id="IPR008928">
    <property type="entry name" value="6-hairpin_glycosidase_sf"/>
</dbReference>
<comment type="caution">
    <text evidence="2">The sequence shown here is derived from an EMBL/GenBank/DDBJ whole genome shotgun (WGS) entry which is preliminary data.</text>
</comment>
<accession>A0A852YMB0</accession>
<sequence>MQQTAKPTRLPATSAILTPRDERTWTATAPEGEPGIELRSSGGSVVLLDGRDELFVLPGDDSGRTLSGRGTAWLLPGDALGEEPAWLLQATGGDSDSAGAGAAIEATPDADGWVMRIAAREAHLIRHRARPHADVTGARFALDIPGGELLADAAAGFYWDTMVPCIVERTVAADYPDAAGYVISTLADKYLGTYPDVDHEFQIKGRLAWGDRADLHVVRRMIELQLRMMREDPTGLWRDPCAVQPDGDREYHVRRNSADGRENAEMFLATGNIAVIESVWMYIARTRDLDWLAAHIHELEGATSLVESCLDPLGRLWSDVYYEDQVIKDGRETMSASLAIRSFELLAELEQLLGRGERSDHYRARAAELTSALVAPLPVGYWDEDAGRFTDWVDRSGVVHDHIHLLANVLPALFGQADAAQTRAVAELVERERPEFQRFPTFLSARVQDYTASEIGDGGPYDLCAAGRYWSWDAAYWSWRGDGATLRKQLDTVARQGRDDAWIMGERYDMNHVYYVDGTPWHGAAHYYEYPCVFAWVLVNEYLGVRPALDADLIVAPRVSDHGTITLEQDAYRLSWTLSDAGFELRNLADATRSFRVDLSAIAGASASAGAGVGGGVQSVGALATAETRVELAAGASVLLPLPGAAA</sequence>
<protein>
    <recommendedName>
        <fullName evidence="1">Mannosylglycerate hydrolase MGH1-like glycoside hydrolase domain-containing protein</fullName>
    </recommendedName>
</protein>
<dbReference type="AlphaFoldDB" id="A0A852YMB0"/>
<dbReference type="Pfam" id="PF22422">
    <property type="entry name" value="MGH1-like_GH"/>
    <property type="match status" value="1"/>
</dbReference>
<keyword evidence="3" id="KW-1185">Reference proteome</keyword>
<gene>
    <name evidence="2" type="ORF">BJ979_001505</name>
</gene>
<reference evidence="2 3" key="1">
    <citation type="submission" date="2020-07" db="EMBL/GenBank/DDBJ databases">
        <title>Sequencing the genomes of 1000 actinobacteria strains.</title>
        <authorList>
            <person name="Klenk H.-P."/>
        </authorList>
    </citation>
    <scope>NUCLEOTIDE SEQUENCE [LARGE SCALE GENOMIC DNA]</scope>
    <source>
        <strain evidence="2 3">DSM 23141</strain>
    </source>
</reference>
<evidence type="ECO:0000313" key="2">
    <source>
        <dbReference type="EMBL" id="NYG98879.1"/>
    </source>
</evidence>
<proteinExistence type="predicted"/>
<dbReference type="InterPro" id="IPR012341">
    <property type="entry name" value="6hp_glycosidase-like_sf"/>
</dbReference>
<evidence type="ECO:0000313" key="3">
    <source>
        <dbReference type="Proteomes" id="UP000553888"/>
    </source>
</evidence>
<dbReference type="RefSeq" id="WP_179566725.1">
    <property type="nucleotide sequence ID" value="NZ_JACBZY010000001.1"/>
</dbReference>
<organism evidence="2 3">
    <name type="scientific">Schumannella luteola</name>
    <dbReference type="NCBI Taxonomy" id="472059"/>
    <lineage>
        <taxon>Bacteria</taxon>
        <taxon>Bacillati</taxon>
        <taxon>Actinomycetota</taxon>
        <taxon>Actinomycetes</taxon>
        <taxon>Micrococcales</taxon>
        <taxon>Microbacteriaceae</taxon>
        <taxon>Schumannella</taxon>
    </lineage>
</organism>
<dbReference type="Gene3D" id="1.50.10.10">
    <property type="match status" value="1"/>
</dbReference>
<feature type="domain" description="Mannosylglycerate hydrolase MGH1-like glycoside hydrolase" evidence="1">
    <location>
        <begin position="336"/>
        <end position="470"/>
    </location>
</feature>
<dbReference type="GO" id="GO:0005975">
    <property type="term" value="P:carbohydrate metabolic process"/>
    <property type="evidence" value="ECO:0007669"/>
    <property type="project" value="InterPro"/>
</dbReference>
<dbReference type="InterPro" id="IPR054491">
    <property type="entry name" value="MGH1-like_GH"/>
</dbReference>
<dbReference type="EMBL" id="JACBZY010000001">
    <property type="protein sequence ID" value="NYG98879.1"/>
    <property type="molecule type" value="Genomic_DNA"/>
</dbReference>
<dbReference type="Proteomes" id="UP000553888">
    <property type="component" value="Unassembled WGS sequence"/>
</dbReference>
<name>A0A852YMB0_9MICO</name>
<evidence type="ECO:0000259" key="1">
    <source>
        <dbReference type="Pfam" id="PF22422"/>
    </source>
</evidence>